<reference evidence="1" key="1">
    <citation type="submission" date="2020-09" db="EMBL/GenBank/DDBJ databases">
        <title>Pelagicoccus enzymogenes sp. nov. with an EPS production, isolated from marine sediment.</title>
        <authorList>
            <person name="Feng X."/>
        </authorList>
    </citation>
    <scope>NUCLEOTIDE SEQUENCE</scope>
    <source>
        <strain evidence="1">NFK12</strain>
    </source>
</reference>
<evidence type="ECO:0000313" key="1">
    <source>
        <dbReference type="EMBL" id="MBD5778289.1"/>
    </source>
</evidence>
<evidence type="ECO:0000313" key="2">
    <source>
        <dbReference type="Proteomes" id="UP000622317"/>
    </source>
</evidence>
<evidence type="ECO:0008006" key="3">
    <source>
        <dbReference type="Google" id="ProtNLM"/>
    </source>
</evidence>
<comment type="caution">
    <text evidence="1">The sequence shown here is derived from an EMBL/GenBank/DDBJ whole genome shotgun (WGS) entry which is preliminary data.</text>
</comment>
<organism evidence="1 2">
    <name type="scientific">Pelagicoccus enzymogenes</name>
    <dbReference type="NCBI Taxonomy" id="2773457"/>
    <lineage>
        <taxon>Bacteria</taxon>
        <taxon>Pseudomonadati</taxon>
        <taxon>Verrucomicrobiota</taxon>
        <taxon>Opitutia</taxon>
        <taxon>Puniceicoccales</taxon>
        <taxon>Pelagicoccaceae</taxon>
        <taxon>Pelagicoccus</taxon>
    </lineage>
</organism>
<keyword evidence="2" id="KW-1185">Reference proteome</keyword>
<gene>
    <name evidence="1" type="ORF">IEN85_02125</name>
</gene>
<sequence length="243" mass="28117">MDNSNTVDIGKILFSRCLEAGHWPDKIQFTKYLYLLDYCHWRFHGRQATAINWKFFHYGPWSQDASIAMNGVQDHFRVGWRDFREDDEREFYGFDRINEKLSIGMEGMIQSILKAFKDRDVSKVIDFCYERTEPMLAAERGDELDFSTVPVNKEMPAFIDKPATMEMPKATEAGASRRAAYQAKAERLKAKARKWREAMESPAYKEAMDVIAKQKTADLPKIEGKSAFMSKEAIEELRGLKDG</sequence>
<accession>A0A927IFZ2</accession>
<name>A0A927IFZ2_9BACT</name>
<protein>
    <recommendedName>
        <fullName evidence="3">Antitoxin SocA-like Panacea domain-containing protein</fullName>
    </recommendedName>
</protein>
<dbReference type="RefSeq" id="WP_191615425.1">
    <property type="nucleotide sequence ID" value="NZ_JACYFG010000004.1"/>
</dbReference>
<dbReference type="Proteomes" id="UP000622317">
    <property type="component" value="Unassembled WGS sequence"/>
</dbReference>
<dbReference type="EMBL" id="JACYFG010000004">
    <property type="protein sequence ID" value="MBD5778289.1"/>
    <property type="molecule type" value="Genomic_DNA"/>
</dbReference>
<proteinExistence type="predicted"/>
<dbReference type="AlphaFoldDB" id="A0A927IFZ2"/>